<sequence length="253" mass="27289">MNAASSPSSALPDAHETALQWVTAPAALSSVPRGEPSIGGIVPYSSVDWPGMLACVVFIAGCPWRCSYCHNPHLQVRGGHYDWKAVLEFLNGRQGLLDAVVFSGGEPLSEPRLPQMVRAVRTLGFRVALHTAGIYPSRLQDLLPSLDWVGFDVKADAAAHDALTGRAGTYAATQACLDSLLASHIEFECRTTWSPRWLAEPALLDLARDLARRGVRHYAVQNHRASPGAAPSATLSAGALDELRALFPHFAYR</sequence>
<evidence type="ECO:0000313" key="7">
    <source>
        <dbReference type="EMBL" id="CAP43432.1"/>
    </source>
</evidence>
<evidence type="ECO:0000313" key="8">
    <source>
        <dbReference type="Proteomes" id="UP000001225"/>
    </source>
</evidence>
<gene>
    <name evidence="7" type="primary">pflA</name>
    <name evidence="7" type="ordered locus">Bpet3090</name>
</gene>
<dbReference type="eggNOG" id="COG1180">
    <property type="taxonomic scope" value="Bacteria"/>
</dbReference>
<name>A9ITJ7_BORPD</name>
<dbReference type="GO" id="GO:0046872">
    <property type="term" value="F:metal ion binding"/>
    <property type="evidence" value="ECO:0007669"/>
    <property type="project" value="UniProtKB-KW"/>
</dbReference>
<dbReference type="GO" id="GO:0043365">
    <property type="term" value="F:[formate-C-acetyltransferase]-activating enzyme activity"/>
    <property type="evidence" value="ECO:0007669"/>
    <property type="project" value="UniProtKB-EC"/>
</dbReference>
<dbReference type="Proteomes" id="UP000001225">
    <property type="component" value="Chromosome"/>
</dbReference>
<keyword evidence="5" id="KW-0411">Iron-sulfur</keyword>
<proteinExistence type="predicted"/>
<dbReference type="InterPro" id="IPR007197">
    <property type="entry name" value="rSAM"/>
</dbReference>
<dbReference type="InterPro" id="IPR058240">
    <property type="entry name" value="rSAM_sf"/>
</dbReference>
<feature type="domain" description="Radical SAM core" evidence="6">
    <location>
        <begin position="48"/>
        <end position="253"/>
    </location>
</feature>
<dbReference type="SFLD" id="SFLDG01094">
    <property type="entry name" value="Uncharacterised_Radical_SAM_Su"/>
    <property type="match status" value="1"/>
</dbReference>
<dbReference type="GO" id="GO:0051536">
    <property type="term" value="F:iron-sulfur cluster binding"/>
    <property type="evidence" value="ECO:0007669"/>
    <property type="project" value="UniProtKB-KW"/>
</dbReference>
<dbReference type="EMBL" id="AM902716">
    <property type="protein sequence ID" value="CAP43432.1"/>
    <property type="molecule type" value="Genomic_DNA"/>
</dbReference>
<accession>A9ITJ7</accession>
<keyword evidence="8" id="KW-1185">Reference proteome</keyword>
<dbReference type="KEGG" id="bpt:Bpet3090"/>
<dbReference type="Gene3D" id="3.20.20.70">
    <property type="entry name" value="Aldolase class I"/>
    <property type="match status" value="1"/>
</dbReference>
<evidence type="ECO:0000256" key="4">
    <source>
        <dbReference type="ARBA" id="ARBA00023004"/>
    </source>
</evidence>
<reference evidence="7 8" key="1">
    <citation type="journal article" date="2008" name="BMC Genomics">
        <title>The missing link: Bordetella petrii is endowed with both the metabolic versatility of environmental bacteria and virulence traits of pathogenic Bordetellae.</title>
        <authorList>
            <person name="Gross R."/>
            <person name="Guzman C.A."/>
            <person name="Sebaihia M."/>
            <person name="Martins Dos Santos V.A."/>
            <person name="Pieper D.H."/>
            <person name="Koebnik R."/>
            <person name="Lechner M."/>
            <person name="Bartels D."/>
            <person name="Buhrmester J."/>
            <person name="Choudhuri J.V."/>
            <person name="Ebensen T."/>
            <person name="Gaigalat L."/>
            <person name="Herrmann S."/>
            <person name="Khachane A.N."/>
            <person name="Larisch C."/>
            <person name="Link S."/>
            <person name="Linke B."/>
            <person name="Meyer F."/>
            <person name="Mormann S."/>
            <person name="Nakunst D."/>
            <person name="Rueckert C."/>
            <person name="Schneiker-Bekel S."/>
            <person name="Schulze K."/>
            <person name="Vorhoelter F.J."/>
            <person name="Yevsa T."/>
            <person name="Engle J.T."/>
            <person name="Goldman W.E."/>
            <person name="Puehler A."/>
            <person name="Goebel U.B."/>
            <person name="Goesmann A."/>
            <person name="Bloecker H."/>
            <person name="Kaiser O."/>
            <person name="Martinez-Arias R."/>
        </authorList>
    </citation>
    <scope>NUCLEOTIDE SEQUENCE [LARGE SCALE GENOMIC DNA]</scope>
    <source>
        <strain evidence="8">ATCC BAA-461 / DSM 12804 / CCUG 43448 / CIP 107267 / Se-1111R</strain>
    </source>
</reference>
<dbReference type="InterPro" id="IPR012840">
    <property type="entry name" value="NrdG2"/>
</dbReference>
<evidence type="ECO:0000259" key="6">
    <source>
        <dbReference type="PROSITE" id="PS51918"/>
    </source>
</evidence>
<dbReference type="STRING" id="94624.Bpet3090"/>
<evidence type="ECO:0000256" key="1">
    <source>
        <dbReference type="ARBA" id="ARBA00001966"/>
    </source>
</evidence>
<evidence type="ECO:0000256" key="5">
    <source>
        <dbReference type="ARBA" id="ARBA00023014"/>
    </source>
</evidence>
<dbReference type="EC" id="1.97.1.4" evidence="7"/>
<keyword evidence="7" id="KW-0560">Oxidoreductase</keyword>
<dbReference type="InterPro" id="IPR013785">
    <property type="entry name" value="Aldolase_TIM"/>
</dbReference>
<evidence type="ECO:0000256" key="3">
    <source>
        <dbReference type="ARBA" id="ARBA00022723"/>
    </source>
</evidence>
<dbReference type="SFLD" id="SFLDS00029">
    <property type="entry name" value="Radical_SAM"/>
    <property type="match status" value="1"/>
</dbReference>
<dbReference type="PROSITE" id="PS51918">
    <property type="entry name" value="RADICAL_SAM"/>
    <property type="match status" value="1"/>
</dbReference>
<evidence type="ECO:0000256" key="2">
    <source>
        <dbReference type="ARBA" id="ARBA00022691"/>
    </source>
</evidence>
<comment type="cofactor">
    <cofactor evidence="1">
        <name>[4Fe-4S] cluster</name>
        <dbReference type="ChEBI" id="CHEBI:49883"/>
    </cofactor>
</comment>
<dbReference type="PANTHER" id="PTHR11228">
    <property type="entry name" value="RADICAL SAM DOMAIN PROTEIN"/>
    <property type="match status" value="1"/>
</dbReference>
<keyword evidence="2" id="KW-0949">S-adenosyl-L-methionine</keyword>
<dbReference type="Pfam" id="PF04055">
    <property type="entry name" value="Radical_SAM"/>
    <property type="match status" value="1"/>
</dbReference>
<dbReference type="SUPFAM" id="SSF102114">
    <property type="entry name" value="Radical SAM enzymes"/>
    <property type="match status" value="1"/>
</dbReference>
<protein>
    <submittedName>
        <fullName evidence="7">PflA protein</fullName>
        <ecNumber evidence="7">1.97.1.4</ecNumber>
    </submittedName>
</protein>
<organism evidence="7 8">
    <name type="scientific">Bordetella petrii (strain ATCC BAA-461 / DSM 12804 / CCUG 43448 / CIP 107267 / Se-1111R)</name>
    <dbReference type="NCBI Taxonomy" id="340100"/>
    <lineage>
        <taxon>Bacteria</taxon>
        <taxon>Pseudomonadati</taxon>
        <taxon>Pseudomonadota</taxon>
        <taxon>Betaproteobacteria</taxon>
        <taxon>Burkholderiales</taxon>
        <taxon>Alcaligenaceae</taxon>
        <taxon>Bordetella</taxon>
    </lineage>
</organism>
<dbReference type="CDD" id="cd01335">
    <property type="entry name" value="Radical_SAM"/>
    <property type="match status" value="1"/>
</dbReference>
<dbReference type="InterPro" id="IPR050377">
    <property type="entry name" value="Radical_SAM_PqqE_MftC-like"/>
</dbReference>
<keyword evidence="4" id="KW-0408">Iron</keyword>
<dbReference type="PANTHER" id="PTHR11228:SF27">
    <property type="entry name" value="GLYCYL-RADICAL ENZYME ACTIVATING ENZYME MJ1227-RELATED"/>
    <property type="match status" value="1"/>
</dbReference>
<dbReference type="NCBIfam" id="TIGR02495">
    <property type="entry name" value="NrdG2"/>
    <property type="match status" value="1"/>
</dbReference>
<keyword evidence="3" id="KW-0479">Metal-binding</keyword>
<dbReference type="AlphaFoldDB" id="A9ITJ7"/>